<evidence type="ECO:0000313" key="3">
    <source>
        <dbReference type="Proteomes" id="UP000462055"/>
    </source>
</evidence>
<dbReference type="Proteomes" id="UP000462055">
    <property type="component" value="Unassembled WGS sequence"/>
</dbReference>
<organism evidence="2 3">
    <name type="scientific">Actinomadura physcomitrii</name>
    <dbReference type="NCBI Taxonomy" id="2650748"/>
    <lineage>
        <taxon>Bacteria</taxon>
        <taxon>Bacillati</taxon>
        <taxon>Actinomycetota</taxon>
        <taxon>Actinomycetes</taxon>
        <taxon>Streptosporangiales</taxon>
        <taxon>Thermomonosporaceae</taxon>
        <taxon>Actinomadura</taxon>
    </lineage>
</organism>
<protein>
    <submittedName>
        <fullName evidence="2">Uncharacterized protein</fullName>
    </submittedName>
</protein>
<proteinExistence type="predicted"/>
<sequence length="150" mass="15733">MNATDRSSLTRSLSLAHKLLWAQAVLFMLAWLIPTGALAVSALAQGIPDDGSAPYLLIPLIYSAPVLLFAVPTLVLAVLFSRGGRGVHTGVVAFEALFVGLGALLLVGSMQVTFGLVYLALGLLCPTALPALYVLIILLTPKGRAHFRPG</sequence>
<keyword evidence="1" id="KW-0812">Transmembrane</keyword>
<feature type="transmembrane region" description="Helical" evidence="1">
    <location>
        <begin position="116"/>
        <end position="139"/>
    </location>
</feature>
<dbReference type="RefSeq" id="WP_151600166.1">
    <property type="nucleotide sequence ID" value="NZ_WBMS02000068.1"/>
</dbReference>
<feature type="transmembrane region" description="Helical" evidence="1">
    <location>
        <begin position="20"/>
        <end position="44"/>
    </location>
</feature>
<keyword evidence="1" id="KW-0472">Membrane</keyword>
<dbReference type="EMBL" id="WBMS02000068">
    <property type="protein sequence ID" value="MWA07264.1"/>
    <property type="molecule type" value="Genomic_DNA"/>
</dbReference>
<name>A0A6I4MTH5_9ACTN</name>
<gene>
    <name evidence="2" type="ORF">F8568_044435</name>
</gene>
<accession>A0A6I4MTH5</accession>
<keyword evidence="3" id="KW-1185">Reference proteome</keyword>
<evidence type="ECO:0000313" key="2">
    <source>
        <dbReference type="EMBL" id="MWA07264.1"/>
    </source>
</evidence>
<evidence type="ECO:0000256" key="1">
    <source>
        <dbReference type="SAM" id="Phobius"/>
    </source>
</evidence>
<comment type="caution">
    <text evidence="2">The sequence shown here is derived from an EMBL/GenBank/DDBJ whole genome shotgun (WGS) entry which is preliminary data.</text>
</comment>
<feature type="transmembrane region" description="Helical" evidence="1">
    <location>
        <begin position="92"/>
        <end position="110"/>
    </location>
</feature>
<reference evidence="2" key="1">
    <citation type="submission" date="2019-12" db="EMBL/GenBank/DDBJ databases">
        <title>Actinomadura physcomitrii sp. nov., a novel actinomycete isolated from moss [Physcomitrium sphaericum (Ludw) Fuernr].</title>
        <authorList>
            <person name="Zhuang X."/>
        </authorList>
    </citation>
    <scope>NUCLEOTIDE SEQUENCE [LARGE SCALE GENOMIC DNA]</scope>
    <source>
        <strain evidence="2">LD22</strain>
    </source>
</reference>
<feature type="transmembrane region" description="Helical" evidence="1">
    <location>
        <begin position="56"/>
        <end position="80"/>
    </location>
</feature>
<dbReference type="AlphaFoldDB" id="A0A6I4MTH5"/>
<keyword evidence="1" id="KW-1133">Transmembrane helix</keyword>